<feature type="region of interest" description="Disordered" evidence="1">
    <location>
        <begin position="45"/>
        <end position="99"/>
    </location>
</feature>
<organism evidence="3">
    <name type="scientific">Macaca mulatta</name>
    <name type="common">Rhesus macaque</name>
    <dbReference type="NCBI Taxonomy" id="9544"/>
    <lineage>
        <taxon>Eukaryota</taxon>
        <taxon>Metazoa</taxon>
        <taxon>Chordata</taxon>
        <taxon>Craniata</taxon>
        <taxon>Vertebrata</taxon>
        <taxon>Euteleostomi</taxon>
        <taxon>Mammalia</taxon>
        <taxon>Eutheria</taxon>
        <taxon>Euarchontoglires</taxon>
        <taxon>Primates</taxon>
        <taxon>Haplorrhini</taxon>
        <taxon>Catarrhini</taxon>
        <taxon>Cercopithecidae</taxon>
        <taxon>Cercopithecinae</taxon>
        <taxon>Macaca</taxon>
    </lineage>
</organism>
<evidence type="ECO:0000256" key="2">
    <source>
        <dbReference type="SAM" id="Phobius"/>
    </source>
</evidence>
<name>G7MZ88_MACMU</name>
<keyword evidence="2" id="KW-0812">Transmembrane</keyword>
<gene>
    <name evidence="3" type="ORF">EGK_18904</name>
</gene>
<reference evidence="3" key="1">
    <citation type="journal article" date="2011" name="Nat. Biotechnol.">
        <title>Genome sequencing and comparison of two nonhuman primate animal models, the cynomolgus and Chinese rhesus macaques.</title>
        <authorList>
            <person name="Yan G."/>
            <person name="Zhang G."/>
            <person name="Fang X."/>
            <person name="Zhang Y."/>
            <person name="Li C."/>
            <person name="Ling F."/>
            <person name="Cooper D.N."/>
            <person name="Li Q."/>
            <person name="Li Y."/>
            <person name="van Gool A.J."/>
            <person name="Du H."/>
            <person name="Chen J."/>
            <person name="Chen R."/>
            <person name="Zhang P."/>
            <person name="Huang Z."/>
            <person name="Thompson J.R."/>
            <person name="Meng Y."/>
            <person name="Bai Y."/>
            <person name="Wang J."/>
            <person name="Zhuo M."/>
            <person name="Wang T."/>
            <person name="Huang Y."/>
            <person name="Wei L."/>
            <person name="Li J."/>
            <person name="Wang Z."/>
            <person name="Hu H."/>
            <person name="Yang P."/>
            <person name="Le L."/>
            <person name="Stenson P.D."/>
            <person name="Li B."/>
            <person name="Liu X."/>
            <person name="Ball E.V."/>
            <person name="An N."/>
            <person name="Huang Q."/>
            <person name="Zhang Y."/>
            <person name="Fan W."/>
            <person name="Zhang X."/>
            <person name="Li Y."/>
            <person name="Wang W."/>
            <person name="Katze M.G."/>
            <person name="Su B."/>
            <person name="Nielsen R."/>
            <person name="Yang H."/>
            <person name="Wang J."/>
            <person name="Wang X."/>
            <person name="Wang J."/>
        </authorList>
    </citation>
    <scope>NUCLEOTIDE SEQUENCE [LARGE SCALE GENOMIC DNA]</scope>
    <source>
        <strain evidence="3">CR-5</strain>
    </source>
</reference>
<feature type="compositionally biased region" description="Basic and acidic residues" evidence="1">
    <location>
        <begin position="89"/>
        <end position="99"/>
    </location>
</feature>
<dbReference type="EMBL" id="CM001260">
    <property type="protein sequence ID" value="EHH28464.1"/>
    <property type="molecule type" value="Genomic_DNA"/>
</dbReference>
<keyword evidence="2" id="KW-0472">Membrane</keyword>
<feature type="compositionally biased region" description="Gly residues" evidence="1">
    <location>
        <begin position="76"/>
        <end position="85"/>
    </location>
</feature>
<evidence type="ECO:0000313" key="3">
    <source>
        <dbReference type="EMBL" id="EHH28464.1"/>
    </source>
</evidence>
<evidence type="ECO:0000256" key="1">
    <source>
        <dbReference type="SAM" id="MobiDB-lite"/>
    </source>
</evidence>
<dbReference type="AlphaFoldDB" id="G7MZ88"/>
<sequence length="177" mass="20201">CFSPRRYPPCLRTTQARASRNSLVTDVIAAYQRFCSRPPKRFEKYFPNGGGGEASEPKEVMGEKKESKPAATTHTSGGGGGGSGKRSGKKDDSHRWSRLKKGDFPRDDKDFRMFFLWTALFWGRVMFHFLLKRYGREITWKDFVNNFLSKGIVDRLKVVNKHFVRVTFTPGKTPVDG</sequence>
<keyword evidence="2" id="KW-1133">Transmembrane helix</keyword>
<dbReference type="Proteomes" id="UP000013456">
    <property type="component" value="Chromosome 8"/>
</dbReference>
<feature type="non-terminal residue" evidence="3">
    <location>
        <position position="1"/>
    </location>
</feature>
<accession>G7MZ88</accession>
<feature type="non-terminal residue" evidence="3">
    <location>
        <position position="177"/>
    </location>
</feature>
<protein>
    <submittedName>
        <fullName evidence="3">Uncharacterized protein</fullName>
    </submittedName>
</protein>
<feature type="compositionally biased region" description="Basic and acidic residues" evidence="1">
    <location>
        <begin position="55"/>
        <end position="68"/>
    </location>
</feature>
<dbReference type="Gene3D" id="3.40.1690.20">
    <property type="match status" value="1"/>
</dbReference>
<feature type="transmembrane region" description="Helical" evidence="2">
    <location>
        <begin position="114"/>
        <end position="131"/>
    </location>
</feature>
<proteinExistence type="predicted"/>